<evidence type="ECO:0000256" key="2">
    <source>
        <dbReference type="ARBA" id="ARBA00022679"/>
    </source>
</evidence>
<dbReference type="PANTHER" id="PTHR45992">
    <property type="entry name" value="EUKARYOTIC ELONGATION FACTOR 2 KINASE-RELATED"/>
    <property type="match status" value="1"/>
</dbReference>
<evidence type="ECO:0000256" key="1">
    <source>
        <dbReference type="ARBA" id="ARBA00022527"/>
    </source>
</evidence>
<accession>A0ABN9W8X2</accession>
<reference evidence="8" key="1">
    <citation type="submission" date="2023-10" db="EMBL/GenBank/DDBJ databases">
        <authorList>
            <person name="Chen Y."/>
            <person name="Shah S."/>
            <person name="Dougan E. K."/>
            <person name="Thang M."/>
            <person name="Chan C."/>
        </authorList>
    </citation>
    <scope>NUCLEOTIDE SEQUENCE [LARGE SCALE GENOMIC DNA]</scope>
</reference>
<proteinExistence type="predicted"/>
<evidence type="ECO:0000259" key="7">
    <source>
        <dbReference type="PROSITE" id="PS51158"/>
    </source>
</evidence>
<dbReference type="InterPro" id="IPR011009">
    <property type="entry name" value="Kinase-like_dom_sf"/>
</dbReference>
<dbReference type="Proteomes" id="UP001189429">
    <property type="component" value="Unassembled WGS sequence"/>
</dbReference>
<feature type="non-terminal residue" evidence="8">
    <location>
        <position position="373"/>
    </location>
</feature>
<evidence type="ECO:0000256" key="6">
    <source>
        <dbReference type="SAM" id="MobiDB-lite"/>
    </source>
</evidence>
<keyword evidence="5" id="KW-0067">ATP-binding</keyword>
<feature type="domain" description="Alpha-type protein kinase" evidence="7">
    <location>
        <begin position="70"/>
        <end position="366"/>
    </location>
</feature>
<dbReference type="InterPro" id="IPR051852">
    <property type="entry name" value="Alpha-type_PK"/>
</dbReference>
<evidence type="ECO:0000313" key="8">
    <source>
        <dbReference type="EMBL" id="CAK0882610.1"/>
    </source>
</evidence>
<dbReference type="PANTHER" id="PTHR45992:SF2">
    <property type="entry name" value="EUKARYOTIC ELONGATION FACTOR 2 KINASE"/>
    <property type="match status" value="1"/>
</dbReference>
<dbReference type="Gene3D" id="3.20.200.10">
    <property type="entry name" value="MHCK/EF2 kinase"/>
    <property type="match status" value="1"/>
</dbReference>
<feature type="region of interest" description="Disordered" evidence="6">
    <location>
        <begin position="328"/>
        <end position="373"/>
    </location>
</feature>
<gene>
    <name evidence="8" type="ORF">PCOR1329_LOCUS65071</name>
</gene>
<evidence type="ECO:0000256" key="5">
    <source>
        <dbReference type="ARBA" id="ARBA00022840"/>
    </source>
</evidence>
<evidence type="ECO:0000256" key="4">
    <source>
        <dbReference type="ARBA" id="ARBA00022777"/>
    </source>
</evidence>
<dbReference type="Gene3D" id="3.30.200.20">
    <property type="entry name" value="Phosphorylase Kinase, domain 1"/>
    <property type="match status" value="1"/>
</dbReference>
<dbReference type="SUPFAM" id="SSF56112">
    <property type="entry name" value="Protein kinase-like (PK-like)"/>
    <property type="match status" value="1"/>
</dbReference>
<comment type="caution">
    <text evidence="8">The sequence shown here is derived from an EMBL/GenBank/DDBJ whole genome shotgun (WGS) entry which is preliminary data.</text>
</comment>
<keyword evidence="4" id="KW-0418">Kinase</keyword>
<sequence length="373" mass="41636">MFVPAGDRFRLSPETRERVLSRGSRCPAESTHRALKPAAVSALVQLAREAVRHQWGSFVPGDPQIATRWHFDVATGGWVDDAVVIQMDTKPFGRGAVRECFRMKEVHLNAAREPGATSDRLTFQAIAFAVLELSRGRHRTLWVAKRSIADHHRKFLHREACQNDVIHQTLAKHYAELFNREVHRRSAETGLGRCGAHDVDFLLPHMIELSDGRTFGVEAFMFGDYTKHNTNNGHTLGSRTTPQAFSYFTFIQSGRRLMIVDIQGVGDLYTDPVIHSLPSHFSGAMTDDLRVVPLLPYFALSPHEERQGAPLGAETVSDLIRWDRHRPARAGAAAAGPPGRPPALWRRCDRGPRQHPRGGPGRLVRLAGRAASR</sequence>
<keyword evidence="1" id="KW-0723">Serine/threonine-protein kinase</keyword>
<keyword evidence="2" id="KW-0808">Transferase</keyword>
<dbReference type="InterPro" id="IPR004166">
    <property type="entry name" value="a-kinase_dom"/>
</dbReference>
<evidence type="ECO:0000256" key="3">
    <source>
        <dbReference type="ARBA" id="ARBA00022741"/>
    </source>
</evidence>
<organism evidence="8 9">
    <name type="scientific">Prorocentrum cordatum</name>
    <dbReference type="NCBI Taxonomy" id="2364126"/>
    <lineage>
        <taxon>Eukaryota</taxon>
        <taxon>Sar</taxon>
        <taxon>Alveolata</taxon>
        <taxon>Dinophyceae</taxon>
        <taxon>Prorocentrales</taxon>
        <taxon>Prorocentraceae</taxon>
        <taxon>Prorocentrum</taxon>
    </lineage>
</organism>
<dbReference type="SMART" id="SM00811">
    <property type="entry name" value="Alpha_kinase"/>
    <property type="match status" value="1"/>
</dbReference>
<dbReference type="EMBL" id="CAUYUJ010018313">
    <property type="protein sequence ID" value="CAK0882610.1"/>
    <property type="molecule type" value="Genomic_DNA"/>
</dbReference>
<keyword evidence="3" id="KW-0547">Nucleotide-binding</keyword>
<name>A0ABN9W8X2_9DINO</name>
<protein>
    <recommendedName>
        <fullName evidence="7">Alpha-type protein kinase domain-containing protein</fullName>
    </recommendedName>
</protein>
<keyword evidence="9" id="KW-1185">Reference proteome</keyword>
<dbReference type="PROSITE" id="PS51158">
    <property type="entry name" value="ALPHA_KINASE"/>
    <property type="match status" value="1"/>
</dbReference>
<evidence type="ECO:0000313" key="9">
    <source>
        <dbReference type="Proteomes" id="UP001189429"/>
    </source>
</evidence>
<dbReference type="Pfam" id="PF02816">
    <property type="entry name" value="Alpha_kinase"/>
    <property type="match status" value="1"/>
</dbReference>